<evidence type="ECO:0000256" key="1">
    <source>
        <dbReference type="SAM" id="Phobius"/>
    </source>
</evidence>
<accession>A0A7W9W7Q4</accession>
<keyword evidence="1" id="KW-0472">Membrane</keyword>
<keyword evidence="3" id="KW-1185">Reference proteome</keyword>
<dbReference type="Proteomes" id="UP000520814">
    <property type="component" value="Unassembled WGS sequence"/>
</dbReference>
<evidence type="ECO:0000313" key="3">
    <source>
        <dbReference type="Proteomes" id="UP000520814"/>
    </source>
</evidence>
<keyword evidence="1" id="KW-1133">Transmembrane helix</keyword>
<name>A0A7W9W7Q4_ARMRO</name>
<sequence length="134" mass="14637">MKDTLDSLVREAFPVEGQAPVEHLRFAARLKQPVSRKPARRAVVALCAVLLLTASAVTAKVVLGYQLLFENGRLVGSVSKQGKGVYILNFDKKRIPENGTPLNLEVRDESGKVVETMSIGRAVPQLSSNKKEPK</sequence>
<gene>
    <name evidence="2" type="ORF">HNQ39_003261</name>
</gene>
<proteinExistence type="predicted"/>
<dbReference type="AlphaFoldDB" id="A0A7W9W7Q4"/>
<reference evidence="2 3" key="1">
    <citation type="submission" date="2020-08" db="EMBL/GenBank/DDBJ databases">
        <title>Genomic Encyclopedia of Type Strains, Phase IV (KMG-IV): sequencing the most valuable type-strain genomes for metagenomic binning, comparative biology and taxonomic classification.</title>
        <authorList>
            <person name="Goeker M."/>
        </authorList>
    </citation>
    <scope>NUCLEOTIDE SEQUENCE [LARGE SCALE GENOMIC DNA]</scope>
    <source>
        <strain evidence="2 3">DSM 23562</strain>
    </source>
</reference>
<protein>
    <submittedName>
        <fullName evidence="2">Uncharacterized protein</fullName>
    </submittedName>
</protein>
<dbReference type="RefSeq" id="WP_184198432.1">
    <property type="nucleotide sequence ID" value="NZ_JACHGW010000003.1"/>
</dbReference>
<comment type="caution">
    <text evidence="2">The sequence shown here is derived from an EMBL/GenBank/DDBJ whole genome shotgun (WGS) entry which is preliminary data.</text>
</comment>
<organism evidence="2 3">
    <name type="scientific">Armatimonas rosea</name>
    <dbReference type="NCBI Taxonomy" id="685828"/>
    <lineage>
        <taxon>Bacteria</taxon>
        <taxon>Bacillati</taxon>
        <taxon>Armatimonadota</taxon>
        <taxon>Armatimonadia</taxon>
        <taxon>Armatimonadales</taxon>
        <taxon>Armatimonadaceae</taxon>
        <taxon>Armatimonas</taxon>
    </lineage>
</organism>
<keyword evidence="1" id="KW-0812">Transmembrane</keyword>
<feature type="transmembrane region" description="Helical" evidence="1">
    <location>
        <begin position="42"/>
        <end position="63"/>
    </location>
</feature>
<dbReference type="EMBL" id="JACHGW010000003">
    <property type="protein sequence ID" value="MBB6051451.1"/>
    <property type="molecule type" value="Genomic_DNA"/>
</dbReference>
<evidence type="ECO:0000313" key="2">
    <source>
        <dbReference type="EMBL" id="MBB6051451.1"/>
    </source>
</evidence>